<sequence length="466" mass="51952">MTINLKHLIKSGIPKYLAISDAIETAIYCGDLLAGARLPTHRELADQLNVSVQTVSNAYAHAEKKGLVNAWVGSGTFVSNYQIEKEAEFMLIEDRDTEARPIDLSIAHPVCTTQHKQLFNNALMKIAQSDTNVLIREARSIQGQKHHIEAAAEWLGIQKIPVERDRIVLCNGASQGLMLALATVTRQGDLVACEDLVDHGLIARSRILNFKLCGLPTDREGIIPEAFEMACQQNTIKALCCTPSMSNPTSSHMSLERRQSIADVARRYNVLIIEDDVYGALEPDRVPPLSSFLPDQAFYVTSLTKTVAPGLRVGFMVVPKHLLQHTISRMAAYSWMATPILFEVAALWIKDGTLKRLIEFEQKEFAIRQRLAKELLAGFEYDCHPNGMHLWLSLPEGWGADELVATAQKANVLITGYQPFIVDQGLRLNRVRISLGVESSRYRFKYGLKLLADMLNSVPPPTHFLL</sequence>
<dbReference type="InterPro" id="IPR036388">
    <property type="entry name" value="WH-like_DNA-bd_sf"/>
</dbReference>
<organism evidence="7 8">
    <name type="scientific">Neptunomonas antarctica</name>
    <dbReference type="NCBI Taxonomy" id="619304"/>
    <lineage>
        <taxon>Bacteria</taxon>
        <taxon>Pseudomonadati</taxon>
        <taxon>Pseudomonadota</taxon>
        <taxon>Gammaproteobacteria</taxon>
        <taxon>Oceanospirillales</taxon>
        <taxon>Oceanospirillaceae</taxon>
        <taxon>Neptunomonas</taxon>
    </lineage>
</organism>
<dbReference type="Gene3D" id="1.10.10.10">
    <property type="entry name" value="Winged helix-like DNA-binding domain superfamily/Winged helix DNA-binding domain"/>
    <property type="match status" value="1"/>
</dbReference>
<keyword evidence="2" id="KW-0663">Pyridoxal phosphate</keyword>
<dbReference type="GO" id="GO:0030170">
    <property type="term" value="F:pyridoxal phosphate binding"/>
    <property type="evidence" value="ECO:0007669"/>
    <property type="project" value="InterPro"/>
</dbReference>
<dbReference type="Pfam" id="PF00392">
    <property type="entry name" value="GntR"/>
    <property type="match status" value="1"/>
</dbReference>
<protein>
    <submittedName>
        <fullName evidence="7">Transcriptional regulator, GntR family</fullName>
    </submittedName>
</protein>
<dbReference type="Gene3D" id="3.40.640.10">
    <property type="entry name" value="Type I PLP-dependent aspartate aminotransferase-like (Major domain)"/>
    <property type="match status" value="1"/>
</dbReference>
<dbReference type="Gene3D" id="3.90.1150.10">
    <property type="entry name" value="Aspartate Aminotransferase, domain 1"/>
    <property type="match status" value="1"/>
</dbReference>
<dbReference type="AlphaFoldDB" id="A0A1N7N980"/>
<dbReference type="SMART" id="SM00345">
    <property type="entry name" value="HTH_GNTR"/>
    <property type="match status" value="1"/>
</dbReference>
<reference evidence="8" key="1">
    <citation type="submission" date="2017-01" db="EMBL/GenBank/DDBJ databases">
        <authorList>
            <person name="Varghese N."/>
            <person name="Submissions S."/>
        </authorList>
    </citation>
    <scope>NUCLEOTIDE SEQUENCE [LARGE SCALE GENOMIC DNA]</scope>
    <source>
        <strain evidence="8">DSM 22306</strain>
    </source>
</reference>
<name>A0A1N7N980_9GAMM</name>
<keyword evidence="3" id="KW-0805">Transcription regulation</keyword>
<evidence type="ECO:0000313" key="7">
    <source>
        <dbReference type="EMBL" id="SIS94882.1"/>
    </source>
</evidence>
<dbReference type="InterPro" id="IPR000524">
    <property type="entry name" value="Tscrpt_reg_HTH_GntR"/>
</dbReference>
<keyword evidence="4" id="KW-0238">DNA-binding</keyword>
<dbReference type="EMBL" id="FTOE01000008">
    <property type="protein sequence ID" value="SIS94882.1"/>
    <property type="molecule type" value="Genomic_DNA"/>
</dbReference>
<dbReference type="SUPFAM" id="SSF46785">
    <property type="entry name" value="Winged helix' DNA-binding domain"/>
    <property type="match status" value="1"/>
</dbReference>
<evidence type="ECO:0000313" key="8">
    <source>
        <dbReference type="Proteomes" id="UP000185999"/>
    </source>
</evidence>
<keyword evidence="5" id="KW-0804">Transcription</keyword>
<dbReference type="InterPro" id="IPR036390">
    <property type="entry name" value="WH_DNA-bd_sf"/>
</dbReference>
<dbReference type="PANTHER" id="PTHR46577:SF1">
    <property type="entry name" value="HTH-TYPE TRANSCRIPTIONAL REGULATORY PROTEIN GABR"/>
    <property type="match status" value="1"/>
</dbReference>
<dbReference type="CDD" id="cd07377">
    <property type="entry name" value="WHTH_GntR"/>
    <property type="match status" value="1"/>
</dbReference>
<dbReference type="Pfam" id="PF00155">
    <property type="entry name" value="Aminotran_1_2"/>
    <property type="match status" value="1"/>
</dbReference>
<dbReference type="Proteomes" id="UP000185999">
    <property type="component" value="Unassembled WGS sequence"/>
</dbReference>
<keyword evidence="8" id="KW-1185">Reference proteome</keyword>
<evidence type="ECO:0000256" key="3">
    <source>
        <dbReference type="ARBA" id="ARBA00023015"/>
    </source>
</evidence>
<dbReference type="SUPFAM" id="SSF53383">
    <property type="entry name" value="PLP-dependent transferases"/>
    <property type="match status" value="1"/>
</dbReference>
<dbReference type="InterPro" id="IPR015421">
    <property type="entry name" value="PyrdxlP-dep_Trfase_major"/>
</dbReference>
<dbReference type="GO" id="GO:0003677">
    <property type="term" value="F:DNA binding"/>
    <property type="evidence" value="ECO:0007669"/>
    <property type="project" value="UniProtKB-KW"/>
</dbReference>
<dbReference type="CDD" id="cd00609">
    <property type="entry name" value="AAT_like"/>
    <property type="match status" value="1"/>
</dbReference>
<proteinExistence type="inferred from homology"/>
<evidence type="ECO:0000256" key="1">
    <source>
        <dbReference type="ARBA" id="ARBA00005384"/>
    </source>
</evidence>
<dbReference type="GO" id="GO:0003700">
    <property type="term" value="F:DNA-binding transcription factor activity"/>
    <property type="evidence" value="ECO:0007669"/>
    <property type="project" value="InterPro"/>
</dbReference>
<dbReference type="InterPro" id="IPR015424">
    <property type="entry name" value="PyrdxlP-dep_Trfase"/>
</dbReference>
<dbReference type="STRING" id="619304.SAMN05421760_108151"/>
<accession>A0A1N7N980</accession>
<evidence type="ECO:0000259" key="6">
    <source>
        <dbReference type="PROSITE" id="PS50949"/>
    </source>
</evidence>
<evidence type="ECO:0000256" key="4">
    <source>
        <dbReference type="ARBA" id="ARBA00023125"/>
    </source>
</evidence>
<dbReference type="InterPro" id="IPR051446">
    <property type="entry name" value="HTH_trans_reg/aminotransferase"/>
</dbReference>
<dbReference type="PROSITE" id="PS50949">
    <property type="entry name" value="HTH_GNTR"/>
    <property type="match status" value="1"/>
</dbReference>
<dbReference type="InterPro" id="IPR015422">
    <property type="entry name" value="PyrdxlP-dep_Trfase_small"/>
</dbReference>
<dbReference type="RefSeq" id="WP_179078944.1">
    <property type="nucleotide sequence ID" value="NZ_FTOE01000008.1"/>
</dbReference>
<dbReference type="PANTHER" id="PTHR46577">
    <property type="entry name" value="HTH-TYPE TRANSCRIPTIONAL REGULATORY PROTEIN GABR"/>
    <property type="match status" value="1"/>
</dbReference>
<feature type="domain" description="HTH gntR-type" evidence="6">
    <location>
        <begin position="13"/>
        <end position="81"/>
    </location>
</feature>
<evidence type="ECO:0000256" key="2">
    <source>
        <dbReference type="ARBA" id="ARBA00022898"/>
    </source>
</evidence>
<comment type="similarity">
    <text evidence="1">In the C-terminal section; belongs to the class-I pyridoxal-phosphate-dependent aminotransferase family.</text>
</comment>
<gene>
    <name evidence="7" type="ORF">SAMN05421760_108151</name>
</gene>
<evidence type="ECO:0000256" key="5">
    <source>
        <dbReference type="ARBA" id="ARBA00023163"/>
    </source>
</evidence>
<dbReference type="InterPro" id="IPR004839">
    <property type="entry name" value="Aminotransferase_I/II_large"/>
</dbReference>